<protein>
    <submittedName>
        <fullName evidence="4">Uncharacterized protein</fullName>
    </submittedName>
</protein>
<dbReference type="Proteomes" id="UP000324897">
    <property type="component" value="Chromosome 1"/>
</dbReference>
<evidence type="ECO:0000256" key="2">
    <source>
        <dbReference type="ARBA" id="ARBA00022679"/>
    </source>
</evidence>
<organism evidence="4 5">
    <name type="scientific">Eragrostis curvula</name>
    <name type="common">weeping love grass</name>
    <dbReference type="NCBI Taxonomy" id="38414"/>
    <lineage>
        <taxon>Eukaryota</taxon>
        <taxon>Viridiplantae</taxon>
        <taxon>Streptophyta</taxon>
        <taxon>Embryophyta</taxon>
        <taxon>Tracheophyta</taxon>
        <taxon>Spermatophyta</taxon>
        <taxon>Magnoliopsida</taxon>
        <taxon>Liliopsida</taxon>
        <taxon>Poales</taxon>
        <taxon>Poaceae</taxon>
        <taxon>PACMAD clade</taxon>
        <taxon>Chloridoideae</taxon>
        <taxon>Eragrostideae</taxon>
        <taxon>Eragrostidinae</taxon>
        <taxon>Eragrostis</taxon>
    </lineage>
</organism>
<keyword evidence="3" id="KW-0012">Acyltransferase</keyword>
<dbReference type="InterPro" id="IPR023213">
    <property type="entry name" value="CAT-like_dom_sf"/>
</dbReference>
<reference evidence="4 5" key="1">
    <citation type="journal article" date="2019" name="Sci. Rep.">
        <title>A high-quality genome of Eragrostis curvula grass provides insights into Poaceae evolution and supports new strategies to enhance forage quality.</title>
        <authorList>
            <person name="Carballo J."/>
            <person name="Santos B.A.C.M."/>
            <person name="Zappacosta D."/>
            <person name="Garbus I."/>
            <person name="Selva J.P."/>
            <person name="Gallo C.A."/>
            <person name="Diaz A."/>
            <person name="Albertini E."/>
            <person name="Caccamo M."/>
            <person name="Echenique V."/>
        </authorList>
    </citation>
    <scope>NUCLEOTIDE SEQUENCE [LARGE SCALE GENOMIC DNA]</scope>
    <source>
        <strain evidence="5">cv. Victoria</strain>
        <tissue evidence="4">Leaf</tissue>
    </source>
</reference>
<keyword evidence="2" id="KW-0808">Transferase</keyword>
<dbReference type="OrthoDB" id="671439at2759"/>
<dbReference type="FunFam" id="3.30.559.10:FF:000008">
    <property type="entry name" value="Tryptamine hydroxycinnamoyl transferase"/>
    <property type="match status" value="1"/>
</dbReference>
<proteinExistence type="inferred from homology"/>
<evidence type="ECO:0000256" key="3">
    <source>
        <dbReference type="ARBA" id="ARBA00023315"/>
    </source>
</evidence>
<keyword evidence="5" id="KW-1185">Reference proteome</keyword>
<evidence type="ECO:0000313" key="5">
    <source>
        <dbReference type="Proteomes" id="UP000324897"/>
    </source>
</evidence>
<accession>A0A5J9V603</accession>
<dbReference type="Gene3D" id="3.30.559.10">
    <property type="entry name" value="Chloramphenicol acetyltransferase-like domain"/>
    <property type="match status" value="2"/>
</dbReference>
<evidence type="ECO:0000313" key="4">
    <source>
        <dbReference type="EMBL" id="TVU30867.1"/>
    </source>
</evidence>
<dbReference type="GO" id="GO:0016747">
    <property type="term" value="F:acyltransferase activity, transferring groups other than amino-acyl groups"/>
    <property type="evidence" value="ECO:0007669"/>
    <property type="project" value="TreeGrafter"/>
</dbReference>
<dbReference type="EMBL" id="RWGY01000011">
    <property type="protein sequence ID" value="TVU30867.1"/>
    <property type="molecule type" value="Genomic_DNA"/>
</dbReference>
<gene>
    <name evidence="4" type="ORF">EJB05_22514</name>
</gene>
<dbReference type="SUPFAM" id="SSF52777">
    <property type="entry name" value="CoA-dependent acyltransferases"/>
    <property type="match status" value="1"/>
</dbReference>
<dbReference type="Gramene" id="TVU30867">
    <property type="protein sequence ID" value="TVU30867"/>
    <property type="gene ID" value="EJB05_22514"/>
</dbReference>
<comment type="similarity">
    <text evidence="1">Belongs to the plant acyltransferase family.</text>
</comment>
<dbReference type="PANTHER" id="PTHR31642:SF278">
    <property type="entry name" value="TRYPTAMINE HYDROXYCINNAMOYLTRANSFERASE 1"/>
    <property type="match status" value="1"/>
</dbReference>
<sequence length="429" mass="46619">MAVPVEVTRRAVLRPRTVVPLTAFDRACPDIYIPLVFAWTAEAAPANDAVVDGLLTTVARFPLLAGRMGVDGRGRRCFLLNNAGVLVVEATAAVDLADALQAHDVSKHIDQLYPKADKGRADEPLFQVQITRYRCGGLAIGTVSHHVVADGQAITLFFTAWATALSTGGSTVLPSPFTDRTAIAVPRSPPAPTFDHRNIEFMDELSRSRSYPIVPQERIKNFSVHFTEEFLAGLKARVGERCSTFQCLLAHAWKKVTAARCVEPDELTQIRVSVNCRARANPPVPMEYFGNMVLCAFPRMRAGELLSASYATVVGVIRDAVARVDANYIQSFVDFGELADQAGEELASTGATPGASFCPDLEADSWLGFRFHDLDFGHGPPCAFMPPNIPIEGILIFVPSCSAKGGVDLFMTLDDEHVEAFEQICHSVD</sequence>
<dbReference type="AlphaFoldDB" id="A0A5J9V603"/>
<dbReference type="InterPro" id="IPR050317">
    <property type="entry name" value="Plant_Fungal_Acyltransferase"/>
</dbReference>
<comment type="caution">
    <text evidence="4">The sequence shown here is derived from an EMBL/GenBank/DDBJ whole genome shotgun (WGS) entry which is preliminary data.</text>
</comment>
<dbReference type="PANTHER" id="PTHR31642">
    <property type="entry name" value="TRICHOTHECENE 3-O-ACETYLTRANSFERASE"/>
    <property type="match status" value="1"/>
</dbReference>
<evidence type="ECO:0000256" key="1">
    <source>
        <dbReference type="ARBA" id="ARBA00009861"/>
    </source>
</evidence>
<name>A0A5J9V603_9POAL</name>
<dbReference type="Pfam" id="PF02458">
    <property type="entry name" value="Transferase"/>
    <property type="match status" value="1"/>
</dbReference>
<feature type="non-terminal residue" evidence="4">
    <location>
        <position position="1"/>
    </location>
</feature>